<dbReference type="EMBL" id="FOOX01000003">
    <property type="protein sequence ID" value="SFG25381.1"/>
    <property type="molecule type" value="Genomic_DNA"/>
</dbReference>
<sequence length="272" mass="29436">MTSGQAWERISFINSHKLCLAGLLHAPGGPSGPVVIVCHGFTGSKEGGGRAQAMGEELGNRGFNVFLFDFSGNGQSEGLFERITLSGQIDDLNSAVDWCTSAGMGPVFTVGRSFGGTTVICHAAGDQRVSGVCTWAAPASLKDIFTEFVEGPVDESGDMYALAGDEGIVYLRRSFFDDLDRFDVPQQAGKIAPRPLLIIHGEKDNVVPPEDAGLIFQNAGEPRELLYIPGADHQFSNHTRKVWDTMFDWLDRIKLSDKKDLVQVGFLTPSEP</sequence>
<organism evidence="2 3">
    <name type="scientific">Desulfotruncus arcticus DSM 17038</name>
    <dbReference type="NCBI Taxonomy" id="1121424"/>
    <lineage>
        <taxon>Bacteria</taxon>
        <taxon>Bacillati</taxon>
        <taxon>Bacillota</taxon>
        <taxon>Clostridia</taxon>
        <taxon>Eubacteriales</taxon>
        <taxon>Desulfallaceae</taxon>
        <taxon>Desulfotruncus</taxon>
    </lineage>
</organism>
<dbReference type="STRING" id="341036.SAMN05660649_01155"/>
<protein>
    <submittedName>
        <fullName evidence="2">Putative redox protein</fullName>
    </submittedName>
</protein>
<accession>A0A1I2QIF3</accession>
<reference evidence="3" key="1">
    <citation type="submission" date="2016-10" db="EMBL/GenBank/DDBJ databases">
        <authorList>
            <person name="Varghese N."/>
            <person name="Submissions S."/>
        </authorList>
    </citation>
    <scope>NUCLEOTIDE SEQUENCE [LARGE SCALE GENOMIC DNA]</scope>
    <source>
        <strain evidence="3">DSM 17038</strain>
    </source>
</reference>
<dbReference type="Gene3D" id="3.40.50.1820">
    <property type="entry name" value="alpha/beta hydrolase"/>
    <property type="match status" value="1"/>
</dbReference>
<dbReference type="PANTHER" id="PTHR43358:SF4">
    <property type="entry name" value="ALPHA_BETA HYDROLASE FOLD-1 DOMAIN-CONTAINING PROTEIN"/>
    <property type="match status" value="1"/>
</dbReference>
<proteinExistence type="predicted"/>
<dbReference type="Proteomes" id="UP000199337">
    <property type="component" value="Unassembled WGS sequence"/>
</dbReference>
<evidence type="ECO:0000313" key="2">
    <source>
        <dbReference type="EMBL" id="SFG25381.1"/>
    </source>
</evidence>
<evidence type="ECO:0000259" key="1">
    <source>
        <dbReference type="Pfam" id="PF12146"/>
    </source>
</evidence>
<dbReference type="InterPro" id="IPR052920">
    <property type="entry name" value="DNA-binding_regulatory"/>
</dbReference>
<dbReference type="Pfam" id="PF12146">
    <property type="entry name" value="Hydrolase_4"/>
    <property type="match status" value="1"/>
</dbReference>
<keyword evidence="3" id="KW-1185">Reference proteome</keyword>
<dbReference type="AlphaFoldDB" id="A0A1I2QIF3"/>
<dbReference type="RefSeq" id="WP_092469595.1">
    <property type="nucleotide sequence ID" value="NZ_FOOX01000003.1"/>
</dbReference>
<dbReference type="SUPFAM" id="SSF53474">
    <property type="entry name" value="alpha/beta-Hydrolases"/>
    <property type="match status" value="1"/>
</dbReference>
<dbReference type="InterPro" id="IPR029058">
    <property type="entry name" value="AB_hydrolase_fold"/>
</dbReference>
<dbReference type="InterPro" id="IPR022742">
    <property type="entry name" value="Hydrolase_4"/>
</dbReference>
<gene>
    <name evidence="2" type="ORF">SAMN05660649_01155</name>
</gene>
<evidence type="ECO:0000313" key="3">
    <source>
        <dbReference type="Proteomes" id="UP000199337"/>
    </source>
</evidence>
<dbReference type="PANTHER" id="PTHR43358">
    <property type="entry name" value="ALPHA/BETA-HYDROLASE"/>
    <property type="match status" value="1"/>
</dbReference>
<name>A0A1I2QIF3_9FIRM</name>
<dbReference type="OrthoDB" id="9780269at2"/>
<feature type="domain" description="Serine aminopeptidase S33" evidence="1">
    <location>
        <begin position="34"/>
        <end position="136"/>
    </location>
</feature>